<reference evidence="1 2" key="1">
    <citation type="journal article" date="2016" name="Mol. Biol. Evol.">
        <title>Comparative Genomics of Early-Diverging Mushroom-Forming Fungi Provides Insights into the Origins of Lignocellulose Decay Capabilities.</title>
        <authorList>
            <person name="Nagy L.G."/>
            <person name="Riley R."/>
            <person name="Tritt A."/>
            <person name="Adam C."/>
            <person name="Daum C."/>
            <person name="Floudas D."/>
            <person name="Sun H."/>
            <person name="Yadav J.S."/>
            <person name="Pangilinan J."/>
            <person name="Larsson K.H."/>
            <person name="Matsuura K."/>
            <person name="Barry K."/>
            <person name="Labutti K."/>
            <person name="Kuo R."/>
            <person name="Ohm R.A."/>
            <person name="Bhattacharya S.S."/>
            <person name="Shirouzu T."/>
            <person name="Yoshinaga Y."/>
            <person name="Martin F.M."/>
            <person name="Grigoriev I.V."/>
            <person name="Hibbett D.S."/>
        </authorList>
    </citation>
    <scope>NUCLEOTIDE SEQUENCE [LARGE SCALE GENOMIC DNA]</scope>
    <source>
        <strain evidence="1 2">HHB10207 ss-3</strain>
    </source>
</reference>
<evidence type="ECO:0000313" key="1">
    <source>
        <dbReference type="EMBL" id="KZT36924.1"/>
    </source>
</evidence>
<dbReference type="Proteomes" id="UP000076798">
    <property type="component" value="Unassembled WGS sequence"/>
</dbReference>
<gene>
    <name evidence="1" type="ORF">SISSUDRAFT_1034517</name>
</gene>
<keyword evidence="2" id="KW-1185">Reference proteome</keyword>
<accession>A0A166BZY6</accession>
<organism evidence="1 2">
    <name type="scientific">Sistotremastrum suecicum HHB10207 ss-3</name>
    <dbReference type="NCBI Taxonomy" id="1314776"/>
    <lineage>
        <taxon>Eukaryota</taxon>
        <taxon>Fungi</taxon>
        <taxon>Dikarya</taxon>
        <taxon>Basidiomycota</taxon>
        <taxon>Agaricomycotina</taxon>
        <taxon>Agaricomycetes</taxon>
        <taxon>Sistotremastrales</taxon>
        <taxon>Sistotremastraceae</taxon>
        <taxon>Sistotremastrum</taxon>
    </lineage>
</organism>
<name>A0A166BZY6_9AGAM</name>
<dbReference type="AlphaFoldDB" id="A0A166BZY6"/>
<dbReference type="EMBL" id="KV428096">
    <property type="protein sequence ID" value="KZT36924.1"/>
    <property type="molecule type" value="Genomic_DNA"/>
</dbReference>
<proteinExistence type="predicted"/>
<protein>
    <submittedName>
        <fullName evidence="1">Uncharacterized protein</fullName>
    </submittedName>
</protein>
<sequence>MYFDVAASERRLMMIPVLFRWLSCTPSPEPTSVGDIGFCDAILLSRGYNPRYLVQLWIALIGRGSIILTRLNDVGRFETETEAALTLLQYEMVEKTHCELPSLYKPRSGNSAAVKSSAIIASACGPTAYPQRAVEKLPHPVIGRNSVCESGIISHFPLNAISGFKRGCKDGENRLQRRDHW</sequence>
<evidence type="ECO:0000313" key="2">
    <source>
        <dbReference type="Proteomes" id="UP000076798"/>
    </source>
</evidence>